<reference evidence="1" key="2">
    <citation type="journal article" date="2015" name="Fish Shellfish Immunol.">
        <title>Early steps in the European eel (Anguilla anguilla)-Vibrio vulnificus interaction in the gills: Role of the RtxA13 toxin.</title>
        <authorList>
            <person name="Callol A."/>
            <person name="Pajuelo D."/>
            <person name="Ebbesson L."/>
            <person name="Teles M."/>
            <person name="MacKenzie S."/>
            <person name="Amaro C."/>
        </authorList>
    </citation>
    <scope>NUCLEOTIDE SEQUENCE</scope>
</reference>
<accession>A0A0E9VSP0</accession>
<proteinExistence type="predicted"/>
<name>A0A0E9VSP0_ANGAN</name>
<dbReference type="EMBL" id="GBXM01027525">
    <property type="protein sequence ID" value="JAH81052.1"/>
    <property type="molecule type" value="Transcribed_RNA"/>
</dbReference>
<organism evidence="1">
    <name type="scientific">Anguilla anguilla</name>
    <name type="common">European freshwater eel</name>
    <name type="synonym">Muraena anguilla</name>
    <dbReference type="NCBI Taxonomy" id="7936"/>
    <lineage>
        <taxon>Eukaryota</taxon>
        <taxon>Metazoa</taxon>
        <taxon>Chordata</taxon>
        <taxon>Craniata</taxon>
        <taxon>Vertebrata</taxon>
        <taxon>Euteleostomi</taxon>
        <taxon>Actinopterygii</taxon>
        <taxon>Neopterygii</taxon>
        <taxon>Teleostei</taxon>
        <taxon>Anguilliformes</taxon>
        <taxon>Anguillidae</taxon>
        <taxon>Anguilla</taxon>
    </lineage>
</organism>
<sequence length="49" mass="5475">MKTRTDKAFIAHLCQNASSSDCTVNNMPAVNTSRFTLFVHCLKVCLPFL</sequence>
<dbReference type="AlphaFoldDB" id="A0A0E9VSP0"/>
<evidence type="ECO:0000313" key="1">
    <source>
        <dbReference type="EMBL" id="JAH81052.1"/>
    </source>
</evidence>
<protein>
    <submittedName>
        <fullName evidence="1">Uncharacterized protein</fullName>
    </submittedName>
</protein>
<reference evidence="1" key="1">
    <citation type="submission" date="2014-11" db="EMBL/GenBank/DDBJ databases">
        <authorList>
            <person name="Amaro Gonzalez C."/>
        </authorList>
    </citation>
    <scope>NUCLEOTIDE SEQUENCE</scope>
</reference>